<feature type="compositionally biased region" description="Polar residues" evidence="1">
    <location>
        <begin position="33"/>
        <end position="58"/>
    </location>
</feature>
<proteinExistence type="predicted"/>
<evidence type="ECO:0000313" key="2">
    <source>
        <dbReference type="EMBL" id="CAF4239446.1"/>
    </source>
</evidence>
<sequence>TNGFTRSQAEATIRNVNVALTKTLNKLRPEPLNTGSTNIRSTSIYVGPSSTRPITSRVTTHQNTGTTTTTSSSSNYFYQLPGSTKGSLPAELITRRP</sequence>
<feature type="non-terminal residue" evidence="2">
    <location>
        <position position="1"/>
    </location>
</feature>
<gene>
    <name evidence="2" type="ORF">SMN809_LOCUS23503</name>
</gene>
<dbReference type="AlphaFoldDB" id="A0A8S2SPT4"/>
<dbReference type="Proteomes" id="UP000676336">
    <property type="component" value="Unassembled WGS sequence"/>
</dbReference>
<feature type="non-terminal residue" evidence="2">
    <location>
        <position position="97"/>
    </location>
</feature>
<dbReference type="EMBL" id="CAJOBI010024987">
    <property type="protein sequence ID" value="CAF4239446.1"/>
    <property type="molecule type" value="Genomic_DNA"/>
</dbReference>
<accession>A0A8S2SPT4</accession>
<evidence type="ECO:0000313" key="3">
    <source>
        <dbReference type="Proteomes" id="UP000676336"/>
    </source>
</evidence>
<feature type="region of interest" description="Disordered" evidence="1">
    <location>
        <begin position="29"/>
        <end position="97"/>
    </location>
</feature>
<feature type="compositionally biased region" description="Low complexity" evidence="1">
    <location>
        <begin position="59"/>
        <end position="74"/>
    </location>
</feature>
<reference evidence="2" key="1">
    <citation type="submission" date="2021-02" db="EMBL/GenBank/DDBJ databases">
        <authorList>
            <person name="Nowell W R."/>
        </authorList>
    </citation>
    <scope>NUCLEOTIDE SEQUENCE</scope>
</reference>
<feature type="compositionally biased region" description="Polar residues" evidence="1">
    <location>
        <begin position="75"/>
        <end position="86"/>
    </location>
</feature>
<comment type="caution">
    <text evidence="2">The sequence shown here is derived from an EMBL/GenBank/DDBJ whole genome shotgun (WGS) entry which is preliminary data.</text>
</comment>
<evidence type="ECO:0000256" key="1">
    <source>
        <dbReference type="SAM" id="MobiDB-lite"/>
    </source>
</evidence>
<name>A0A8S2SPT4_9BILA</name>
<protein>
    <submittedName>
        <fullName evidence="2">Uncharacterized protein</fullName>
    </submittedName>
</protein>
<organism evidence="2 3">
    <name type="scientific">Rotaria magnacalcarata</name>
    <dbReference type="NCBI Taxonomy" id="392030"/>
    <lineage>
        <taxon>Eukaryota</taxon>
        <taxon>Metazoa</taxon>
        <taxon>Spiralia</taxon>
        <taxon>Gnathifera</taxon>
        <taxon>Rotifera</taxon>
        <taxon>Eurotatoria</taxon>
        <taxon>Bdelloidea</taxon>
        <taxon>Philodinida</taxon>
        <taxon>Philodinidae</taxon>
        <taxon>Rotaria</taxon>
    </lineage>
</organism>